<dbReference type="GO" id="GO:0003677">
    <property type="term" value="F:DNA binding"/>
    <property type="evidence" value="ECO:0007669"/>
    <property type="project" value="InterPro"/>
</dbReference>
<dbReference type="Pfam" id="PF00196">
    <property type="entry name" value="GerE"/>
    <property type="match status" value="1"/>
</dbReference>
<dbReference type="Gene3D" id="1.10.10.10">
    <property type="entry name" value="Winged helix-like DNA-binding domain superfamily/Winged helix DNA-binding domain"/>
    <property type="match status" value="1"/>
</dbReference>
<dbReference type="SMART" id="SM00421">
    <property type="entry name" value="HTH_LUXR"/>
    <property type="match status" value="1"/>
</dbReference>
<dbReference type="InterPro" id="IPR000792">
    <property type="entry name" value="Tscrpt_reg_LuxR_C"/>
</dbReference>
<dbReference type="InterPro" id="IPR016032">
    <property type="entry name" value="Sig_transdc_resp-reg_C-effctor"/>
</dbReference>
<protein>
    <submittedName>
        <fullName evidence="2">Helix-turn-helix transcriptional regulator</fullName>
    </submittedName>
</protein>
<dbReference type="PANTHER" id="PTHR34293:SF1">
    <property type="entry name" value="HTH-TYPE TRANSCRIPTIONAL REGULATOR TRMBL2"/>
    <property type="match status" value="1"/>
</dbReference>
<dbReference type="AlphaFoldDB" id="A0A7X6D253"/>
<accession>A0A7X6D253</accession>
<comment type="caution">
    <text evidence="2">The sequence shown here is derived from an EMBL/GenBank/DDBJ whole genome shotgun (WGS) entry which is preliminary data.</text>
</comment>
<keyword evidence="3" id="KW-1185">Reference proteome</keyword>
<reference evidence="2 3" key="1">
    <citation type="submission" date="2020-03" db="EMBL/GenBank/DDBJ databases">
        <title>Draft genome of Streptomyces sp. ventii, isolated from the Axial Seamount in the Pacific Ocean, and resequencing of the two type strains Streptomyces lonarensis strain NCL 716 and Streptomyces bohaiensis strain 11A07.</title>
        <authorList>
            <person name="Loughran R.M."/>
            <person name="Pfannmuller K.M."/>
            <person name="Wasson B.J."/>
            <person name="Deadmond M.C."/>
            <person name="Paddock B.E."/>
            <person name="Koyack M.J."/>
            <person name="Gallegos D.A."/>
            <person name="Mitchell E.A."/>
            <person name="Ushijima B."/>
            <person name="Saw J.H."/>
            <person name="Mcphail K.L."/>
            <person name="Videau P."/>
        </authorList>
    </citation>
    <scope>NUCLEOTIDE SEQUENCE [LARGE SCALE GENOMIC DNA]</scope>
    <source>
        <strain evidence="2 3">NCL716</strain>
    </source>
</reference>
<dbReference type="InterPro" id="IPR036388">
    <property type="entry name" value="WH-like_DNA-bd_sf"/>
</dbReference>
<name>A0A7X6D253_9ACTN</name>
<evidence type="ECO:0000259" key="1">
    <source>
        <dbReference type="SMART" id="SM00421"/>
    </source>
</evidence>
<organism evidence="2 3">
    <name type="scientific">Streptomyces lonarensis</name>
    <dbReference type="NCBI Taxonomy" id="700599"/>
    <lineage>
        <taxon>Bacteria</taxon>
        <taxon>Bacillati</taxon>
        <taxon>Actinomycetota</taxon>
        <taxon>Actinomycetes</taxon>
        <taxon>Kitasatosporales</taxon>
        <taxon>Streptomycetaceae</taxon>
        <taxon>Streptomyces</taxon>
    </lineage>
</organism>
<feature type="domain" description="HTH luxR-type" evidence="1">
    <location>
        <begin position="263"/>
        <end position="320"/>
    </location>
</feature>
<dbReference type="Proteomes" id="UP000578686">
    <property type="component" value="Unassembled WGS sequence"/>
</dbReference>
<dbReference type="PANTHER" id="PTHR34293">
    <property type="entry name" value="HTH-TYPE TRANSCRIPTIONAL REGULATOR TRMBL2"/>
    <property type="match status" value="1"/>
</dbReference>
<evidence type="ECO:0000313" key="2">
    <source>
        <dbReference type="EMBL" id="NJQ06828.1"/>
    </source>
</evidence>
<sequence length="326" mass="36689">MAVLGLSAEEELVYRHFLREPDSDPATVPERLEMDRAKADDAVQRLRVIGLLRTDTRPGMLSPADPETAVARLTELRLRALYREIQLITQSRHLLDALRAETGVPLPTPRGIEQLSDWPQVRSRIDDLAFFARDEILSVEPRLEIPPEQLSHSRELNTRSLRRGVRLRHVVVREALDSPCTVEYLGELVSRGARVRVADRLAEHILVYDRNAALVPIDPWDTDRGALLAHSSGLVGNLVTLFEKIWDEAESLSVLLREPEIEDAPLSEPGRRVLTLMCTAAKDESAARDLGVSVRTYRRYVAEVMQRLGAASRAQAALLARERGWI</sequence>
<dbReference type="SUPFAM" id="SSF46894">
    <property type="entry name" value="C-terminal effector domain of the bipartite response regulators"/>
    <property type="match status" value="1"/>
</dbReference>
<dbReference type="EMBL" id="JAAVJD010000111">
    <property type="protein sequence ID" value="NJQ06828.1"/>
    <property type="molecule type" value="Genomic_DNA"/>
</dbReference>
<dbReference type="GO" id="GO:0006355">
    <property type="term" value="P:regulation of DNA-templated transcription"/>
    <property type="evidence" value="ECO:0007669"/>
    <property type="project" value="InterPro"/>
</dbReference>
<gene>
    <name evidence="2" type="ORF">HCN56_14860</name>
</gene>
<dbReference type="InterPro" id="IPR051797">
    <property type="entry name" value="TrmB-like"/>
</dbReference>
<evidence type="ECO:0000313" key="3">
    <source>
        <dbReference type="Proteomes" id="UP000578686"/>
    </source>
</evidence>
<proteinExistence type="predicted"/>